<protein>
    <recommendedName>
        <fullName evidence="3">Zinc knuckle CX2CX4HX4C domain-containing protein</fullName>
    </recommendedName>
</protein>
<dbReference type="PANTHER" id="PTHR31286:SF173">
    <property type="entry name" value="DUF4283 DOMAIN-CONTAINING PROTEIN"/>
    <property type="match status" value="1"/>
</dbReference>
<reference evidence="1 2" key="1">
    <citation type="journal article" date="2021" name="bioRxiv">
        <title>The Gossypium anomalum genome as a resource for cotton improvement and evolutionary analysis of hybrid incompatibility.</title>
        <authorList>
            <person name="Grover C.E."/>
            <person name="Yuan D."/>
            <person name="Arick M.A."/>
            <person name="Miller E.R."/>
            <person name="Hu G."/>
            <person name="Peterson D.G."/>
            <person name="Wendel J.F."/>
            <person name="Udall J.A."/>
        </authorList>
    </citation>
    <scope>NUCLEOTIDE SEQUENCE [LARGE SCALE GENOMIC DNA]</scope>
    <source>
        <strain evidence="1">JFW-Udall</strain>
        <tissue evidence="1">Leaf</tissue>
    </source>
</reference>
<dbReference type="OrthoDB" id="996904at2759"/>
<organism evidence="1 2">
    <name type="scientific">Gossypium anomalum</name>
    <dbReference type="NCBI Taxonomy" id="47600"/>
    <lineage>
        <taxon>Eukaryota</taxon>
        <taxon>Viridiplantae</taxon>
        <taxon>Streptophyta</taxon>
        <taxon>Embryophyta</taxon>
        <taxon>Tracheophyta</taxon>
        <taxon>Spermatophyta</taxon>
        <taxon>Magnoliopsida</taxon>
        <taxon>eudicotyledons</taxon>
        <taxon>Gunneridae</taxon>
        <taxon>Pentapetalae</taxon>
        <taxon>rosids</taxon>
        <taxon>malvids</taxon>
        <taxon>Malvales</taxon>
        <taxon>Malvaceae</taxon>
        <taxon>Malvoideae</taxon>
        <taxon>Gossypium</taxon>
    </lineage>
</organism>
<name>A0A8J5YIV3_9ROSI</name>
<evidence type="ECO:0000313" key="1">
    <source>
        <dbReference type="EMBL" id="KAG8482642.1"/>
    </source>
</evidence>
<accession>A0A8J5YIV3</accession>
<gene>
    <name evidence="1" type="ORF">CXB51_024184</name>
</gene>
<dbReference type="PANTHER" id="PTHR31286">
    <property type="entry name" value="GLYCINE-RICH CELL WALL STRUCTURAL PROTEIN 1.8-LIKE"/>
    <property type="match status" value="1"/>
</dbReference>
<dbReference type="InterPro" id="IPR040256">
    <property type="entry name" value="At4g02000-like"/>
</dbReference>
<sequence>MAIFWPNCRTNLIVKRLLRLPGYLYKWTILLEIRGLIGRGSKLDMNTNNKVRRRFARMAIYVNLDKPLVSQVLISGKIQKINYEFLPKVCFHCGHYGHLKEVFPEKSTVSSMAKETTASKSTKMVVVTMREEHQSFGPWILVKRKSRQKSRDLPKKCARILAKNTGSSRFRALNSTASN</sequence>
<dbReference type="AlphaFoldDB" id="A0A8J5YIV3"/>
<keyword evidence="2" id="KW-1185">Reference proteome</keyword>
<dbReference type="Proteomes" id="UP000701853">
    <property type="component" value="Chromosome 9"/>
</dbReference>
<evidence type="ECO:0008006" key="3">
    <source>
        <dbReference type="Google" id="ProtNLM"/>
    </source>
</evidence>
<evidence type="ECO:0000313" key="2">
    <source>
        <dbReference type="Proteomes" id="UP000701853"/>
    </source>
</evidence>
<dbReference type="EMBL" id="JAHUZN010000009">
    <property type="protein sequence ID" value="KAG8482642.1"/>
    <property type="molecule type" value="Genomic_DNA"/>
</dbReference>
<proteinExistence type="predicted"/>
<comment type="caution">
    <text evidence="1">The sequence shown here is derived from an EMBL/GenBank/DDBJ whole genome shotgun (WGS) entry which is preliminary data.</text>
</comment>